<evidence type="ECO:0000256" key="8">
    <source>
        <dbReference type="RuleBase" id="RU363075"/>
    </source>
</evidence>
<dbReference type="GO" id="GO:0000026">
    <property type="term" value="F:alpha-1,2-mannosyltransferase activity"/>
    <property type="evidence" value="ECO:0007669"/>
    <property type="project" value="TreeGrafter"/>
</dbReference>
<dbReference type="GO" id="GO:0006506">
    <property type="term" value="P:GPI anchor biosynthetic process"/>
    <property type="evidence" value="ECO:0007669"/>
    <property type="project" value="TreeGrafter"/>
</dbReference>
<dbReference type="PANTHER" id="PTHR22760">
    <property type="entry name" value="GLYCOSYLTRANSFERASE"/>
    <property type="match status" value="1"/>
</dbReference>
<dbReference type="Pfam" id="PF03901">
    <property type="entry name" value="Glyco_transf_22"/>
    <property type="match status" value="1"/>
</dbReference>
<feature type="transmembrane region" description="Helical" evidence="8">
    <location>
        <begin position="153"/>
        <end position="174"/>
    </location>
</feature>
<keyword evidence="7 8" id="KW-0472">Membrane</keyword>
<dbReference type="VEuPathDB" id="VectorBase:ADAC008348"/>
<evidence type="ECO:0000256" key="3">
    <source>
        <dbReference type="ARBA" id="ARBA00022679"/>
    </source>
</evidence>
<evidence type="ECO:0000256" key="1">
    <source>
        <dbReference type="ARBA" id="ARBA00004477"/>
    </source>
</evidence>
<reference evidence="10" key="3">
    <citation type="journal article" date="2013" name="Nucleic Acids Res.">
        <title>The genome of Anopheles darlingi, the main neotropical malaria vector.</title>
        <authorList>
            <person name="Marinotti O."/>
            <person name="Cerqueira G.C."/>
            <person name="de Almeida L.G."/>
            <person name="Ferro M.I."/>
            <person name="Loreto E.L."/>
            <person name="Zaha A."/>
            <person name="Teixeira S.M."/>
            <person name="Wespiser A.R."/>
            <person name="Almeida E Silva A."/>
            <person name="Schlindwein A.D."/>
            <person name="Pacheco A.C."/>
            <person name="Silva A.L."/>
            <person name="Graveley B.R."/>
            <person name="Walenz B.P."/>
            <person name="Lima Bde A."/>
            <person name="Ribeiro C.A."/>
            <person name="Nunes-Silva C.G."/>
            <person name="de Carvalho C.R."/>
            <person name="Soares C.M."/>
            <person name="de Menezes C.B."/>
            <person name="Matiolli C."/>
            <person name="Caffrey D."/>
            <person name="Araujo D.A."/>
            <person name="de Oliveira D.M."/>
            <person name="Golenbock D."/>
            <person name="Grisard E.C."/>
            <person name="Fantinatti-Garboggini F."/>
            <person name="de Carvalho F.M."/>
            <person name="Barcellos F.G."/>
            <person name="Prosdocimi F."/>
            <person name="May G."/>
            <person name="Azevedo Junior G.M."/>
            <person name="Guimaraes G.M."/>
            <person name="Goldman G.H."/>
            <person name="Padilha I.Q."/>
            <person name="Batista Jda S."/>
            <person name="Ferro J.A."/>
            <person name="Ribeiro J.M."/>
            <person name="Fietto J.L."/>
            <person name="Dabbas K.M."/>
            <person name="Cerdeira L."/>
            <person name="Agnez-Lima L.F."/>
            <person name="Brocchi M."/>
            <person name="de Carvalho M.O."/>
            <person name="Teixeira Mde M."/>
            <person name="Diniz Maia Mde M."/>
            <person name="Goldman M.H."/>
            <person name="Cruz Schneider M.P."/>
            <person name="Felipe M.S."/>
            <person name="Hungria M."/>
            <person name="Nicolas M.F."/>
            <person name="Pereira M."/>
            <person name="Montes M.A."/>
            <person name="Cantao M.E."/>
            <person name="Vincentz M."/>
            <person name="Rafael M.S."/>
            <person name="Silverman N."/>
            <person name="Stoco P.H."/>
            <person name="Souza R.C."/>
            <person name="Vicentini R."/>
            <person name="Gazzinelli R.T."/>
            <person name="Neves Rde O."/>
            <person name="Silva R."/>
            <person name="Astolfi-Filho S."/>
            <person name="Maciel T.E."/>
            <person name="Urmenyi T.P."/>
            <person name="Tadei W.P."/>
            <person name="Camargo E.P."/>
            <person name="de Vasconcelos A.T."/>
        </authorList>
    </citation>
    <scope>NUCLEOTIDE SEQUENCE</scope>
</reference>
<feature type="compositionally biased region" description="Acidic residues" evidence="9">
    <location>
        <begin position="516"/>
        <end position="529"/>
    </location>
</feature>
<comment type="similarity">
    <text evidence="8">Belongs to the glycosyltransferase 22 family.</text>
</comment>
<feature type="transmembrane region" description="Helical" evidence="8">
    <location>
        <begin position="241"/>
        <end position="265"/>
    </location>
</feature>
<dbReference type="EnsemblMetazoa" id="ADAC008348-RA">
    <property type="protein sequence ID" value="ADAC008348-PA"/>
    <property type="gene ID" value="ADAC008348"/>
</dbReference>
<dbReference type="EC" id="2.4.1.-" evidence="8"/>
<dbReference type="OMA" id="HHMVFNN"/>
<evidence type="ECO:0000256" key="5">
    <source>
        <dbReference type="ARBA" id="ARBA00022824"/>
    </source>
</evidence>
<dbReference type="VEuPathDB" id="VectorBase:ADAR2_012063"/>
<feature type="transmembrane region" description="Helical" evidence="8">
    <location>
        <begin position="6"/>
        <end position="25"/>
    </location>
</feature>
<organism evidence="10">
    <name type="scientific">Anopheles darlingi</name>
    <name type="common">Mosquito</name>
    <dbReference type="NCBI Taxonomy" id="43151"/>
    <lineage>
        <taxon>Eukaryota</taxon>
        <taxon>Metazoa</taxon>
        <taxon>Ecdysozoa</taxon>
        <taxon>Arthropoda</taxon>
        <taxon>Hexapoda</taxon>
        <taxon>Insecta</taxon>
        <taxon>Pterygota</taxon>
        <taxon>Neoptera</taxon>
        <taxon>Endopterygota</taxon>
        <taxon>Diptera</taxon>
        <taxon>Nematocera</taxon>
        <taxon>Culicoidea</taxon>
        <taxon>Culicidae</taxon>
        <taxon>Anophelinae</taxon>
        <taxon>Anopheles</taxon>
    </lineage>
</organism>
<dbReference type="GO" id="GO:0005789">
    <property type="term" value="C:endoplasmic reticulum membrane"/>
    <property type="evidence" value="ECO:0007669"/>
    <property type="project" value="UniProtKB-SubCell"/>
</dbReference>
<evidence type="ECO:0000313" key="12">
    <source>
        <dbReference type="Proteomes" id="UP000000673"/>
    </source>
</evidence>
<dbReference type="eggNOG" id="KOG1771">
    <property type="taxonomic scope" value="Eukaryota"/>
</dbReference>
<reference evidence="10" key="2">
    <citation type="submission" date="2010-05" db="EMBL/GenBank/DDBJ databases">
        <authorList>
            <person name="Almeida L.G."/>
            <person name="Nicolas M.F."/>
            <person name="Souza R.C."/>
            <person name="Vasconcelos A.T.R."/>
        </authorList>
    </citation>
    <scope>NUCLEOTIDE SEQUENCE</scope>
</reference>
<sequence length="529" mass="60745">MANQVFWFFLALRIASVFLVTTFFVPDEYWQSLEVAHRLAFGYGHLTWEWTAGIRSYLYPALIAGLYKVLALLSLDTVLLLTILPRILQALFSAYADYRFYVWSNKSKWSIFLLASSWCWFYVGSRTLANTLEASLTMIALSVFPWTSESTSFLWPVAISFFVRPTSVIPWVPLCLYHIKKSSHPTWELLLKRYLLIGVLIGALSIAVDSYFHGSFIVTPYHFLEYNVLKGIGSFYGEHPWYWYLSAGLPMLLGIIILPFLVASFETVRYRQVYKERFLLLSSVLFTVTVYSVLAHKEFRFLLPVLPTCLYITADYLARWSRKASSASIWFVAVLILTVNSLMAGYVGSVHQRGTVDVVAHLSSATKDYRDEFNNQAKILFLMPCHSTPFYSHVHQNVTMRFLRCEPNLQEQENYVDEADQFYENPMGWIRKNLPVHPLSALPTHLVAFDVLEPAIANFLSIYEEKASFFHTDYPTERVGQYVKLYERIDPNAARTKPITTSTTAAPPISEGVYADPDEQYNPDEDETA</sequence>
<dbReference type="Proteomes" id="UP000000673">
    <property type="component" value="Unassembled WGS sequence"/>
</dbReference>
<reference evidence="10 12" key="1">
    <citation type="journal article" date="2010" name="BMC Genomics">
        <title>Combination of measures distinguishes pre-miRNAs from other stem-loops in the genome of the newly sequenced Anopheles darlingi.</title>
        <authorList>
            <person name="Mendes N.D."/>
            <person name="Freitas A.T."/>
            <person name="Vasconcelos A.T."/>
            <person name="Sagot M.F."/>
        </authorList>
    </citation>
    <scope>NUCLEOTIDE SEQUENCE</scope>
</reference>
<feature type="transmembrane region" description="Helical" evidence="8">
    <location>
        <begin position="330"/>
        <end position="348"/>
    </location>
</feature>
<dbReference type="PANTHER" id="PTHR22760:SF4">
    <property type="entry name" value="GPI MANNOSYLTRANSFERASE 3"/>
    <property type="match status" value="1"/>
</dbReference>
<keyword evidence="2 8" id="KW-0328">Glycosyltransferase</keyword>
<evidence type="ECO:0000313" key="11">
    <source>
        <dbReference type="EnsemblMetazoa" id="ADAC008348-PA"/>
    </source>
</evidence>
<feature type="compositionally biased region" description="Low complexity" evidence="9">
    <location>
        <begin position="498"/>
        <end position="510"/>
    </location>
</feature>
<evidence type="ECO:0000256" key="2">
    <source>
        <dbReference type="ARBA" id="ARBA00022676"/>
    </source>
</evidence>
<evidence type="ECO:0000256" key="4">
    <source>
        <dbReference type="ARBA" id="ARBA00022692"/>
    </source>
</evidence>
<gene>
    <name evidence="10" type="ORF">AND_008348</name>
</gene>
<keyword evidence="12" id="KW-1185">Reference proteome</keyword>
<protein>
    <recommendedName>
        <fullName evidence="8">Mannosyltransferase</fullName>
        <ecNumber evidence="8">2.4.1.-</ecNumber>
    </recommendedName>
</protein>
<evidence type="ECO:0000256" key="9">
    <source>
        <dbReference type="SAM" id="MobiDB-lite"/>
    </source>
</evidence>
<evidence type="ECO:0000313" key="10">
    <source>
        <dbReference type="EMBL" id="ETN60045.1"/>
    </source>
</evidence>
<feature type="transmembrane region" description="Helical" evidence="8">
    <location>
        <begin position="194"/>
        <end position="221"/>
    </location>
</feature>
<dbReference type="EMBL" id="ADMH02001999">
    <property type="protein sequence ID" value="ETN60045.1"/>
    <property type="molecule type" value="Genomic_DNA"/>
</dbReference>
<dbReference type="AlphaFoldDB" id="W5JB23"/>
<proteinExistence type="inferred from homology"/>
<dbReference type="HOGENOM" id="CLU_012353_2_0_1"/>
<dbReference type="OrthoDB" id="416834at2759"/>
<keyword evidence="6 8" id="KW-1133">Transmembrane helix</keyword>
<reference evidence="11" key="4">
    <citation type="submission" date="2015-06" db="UniProtKB">
        <authorList>
            <consortium name="EnsemblMetazoa"/>
        </authorList>
    </citation>
    <scope>IDENTIFICATION</scope>
</reference>
<feature type="transmembrane region" description="Helical" evidence="8">
    <location>
        <begin position="277"/>
        <end position="295"/>
    </location>
</feature>
<feature type="region of interest" description="Disordered" evidence="9">
    <location>
        <begin position="496"/>
        <end position="529"/>
    </location>
</feature>
<dbReference type="InterPro" id="IPR005599">
    <property type="entry name" value="GPI_mannosylTrfase"/>
</dbReference>
<keyword evidence="3 10" id="KW-0808">Transferase</keyword>
<dbReference type="STRING" id="43151.W5JB23"/>
<name>W5JB23_ANODA</name>
<evidence type="ECO:0000256" key="6">
    <source>
        <dbReference type="ARBA" id="ARBA00022989"/>
    </source>
</evidence>
<keyword evidence="5 8" id="KW-0256">Endoplasmic reticulum</keyword>
<comment type="subcellular location">
    <subcellularLocation>
        <location evidence="1 8">Endoplasmic reticulum membrane</location>
        <topology evidence="1 8">Multi-pass membrane protein</topology>
    </subcellularLocation>
</comment>
<keyword evidence="4 8" id="KW-0812">Transmembrane</keyword>
<evidence type="ECO:0000256" key="7">
    <source>
        <dbReference type="ARBA" id="ARBA00023136"/>
    </source>
</evidence>
<feature type="transmembrane region" description="Helical" evidence="8">
    <location>
        <begin position="107"/>
        <end position="123"/>
    </location>
</feature>
<accession>W5JB23</accession>
<feature type="transmembrane region" description="Helical" evidence="8">
    <location>
        <begin position="65"/>
        <end position="87"/>
    </location>
</feature>
<dbReference type="FunCoup" id="W5JB23">
    <property type="interactions" value="1761"/>
</dbReference>